<accession>M1CDU4</accession>
<name>M1CDU4_SOLTU</name>
<dbReference type="Gramene" id="PGSC0003DMT400065363">
    <property type="protein sequence ID" value="PGSC0003DMT400065363"/>
    <property type="gene ID" value="PGSC0003DMG400025406"/>
</dbReference>
<dbReference type="PANTHER" id="PTHR11439">
    <property type="entry name" value="GAG-POL-RELATED RETROTRANSPOSON"/>
    <property type="match status" value="1"/>
</dbReference>
<protein>
    <submittedName>
        <fullName evidence="1">Uncharacterized protein</fullName>
    </submittedName>
</protein>
<dbReference type="PANTHER" id="PTHR11439:SF463">
    <property type="entry name" value="REVERSE TRANSCRIPTASE TY1_COPIA-TYPE DOMAIN-CONTAINING PROTEIN"/>
    <property type="match status" value="1"/>
</dbReference>
<keyword evidence="2" id="KW-1185">Reference proteome</keyword>
<dbReference type="OMA" id="CQWIVAK"/>
<dbReference type="InParanoid" id="M1CDU4"/>
<proteinExistence type="predicted"/>
<dbReference type="eggNOG" id="KOG0017">
    <property type="taxonomic scope" value="Eukaryota"/>
</dbReference>
<dbReference type="Proteomes" id="UP000011115">
    <property type="component" value="Unassembled WGS sequence"/>
</dbReference>
<evidence type="ECO:0000313" key="2">
    <source>
        <dbReference type="Proteomes" id="UP000011115"/>
    </source>
</evidence>
<dbReference type="EnsemblPlants" id="PGSC0003DMT400065363">
    <property type="protein sequence ID" value="PGSC0003DMT400065363"/>
    <property type="gene ID" value="PGSC0003DMG400025406"/>
</dbReference>
<organism evidence="1 2">
    <name type="scientific">Solanum tuberosum</name>
    <name type="common">Potato</name>
    <dbReference type="NCBI Taxonomy" id="4113"/>
    <lineage>
        <taxon>Eukaryota</taxon>
        <taxon>Viridiplantae</taxon>
        <taxon>Streptophyta</taxon>
        <taxon>Embryophyta</taxon>
        <taxon>Tracheophyta</taxon>
        <taxon>Spermatophyta</taxon>
        <taxon>Magnoliopsida</taxon>
        <taxon>eudicotyledons</taxon>
        <taxon>Gunneridae</taxon>
        <taxon>Pentapetalae</taxon>
        <taxon>asterids</taxon>
        <taxon>lamiids</taxon>
        <taxon>Solanales</taxon>
        <taxon>Solanaceae</taxon>
        <taxon>Solanoideae</taxon>
        <taxon>Solaneae</taxon>
        <taxon>Solanum</taxon>
    </lineage>
</organism>
<dbReference type="HOGENOM" id="CLU_2727132_0_0_1"/>
<reference evidence="1" key="2">
    <citation type="submission" date="2015-06" db="UniProtKB">
        <authorList>
            <consortium name="EnsemblPlants"/>
        </authorList>
    </citation>
    <scope>IDENTIFICATION</scope>
    <source>
        <strain evidence="1">DM1-3 516 R44</strain>
    </source>
</reference>
<sequence length="72" mass="7979">MAAKRVVRYLKGTLTYGIRFSKSQNFKLHGYSDSDWGRSTGDMKGTSGYCFTFGSGCFSWLKETGNSSTINS</sequence>
<dbReference type="AlphaFoldDB" id="M1CDU4"/>
<reference evidence="2" key="1">
    <citation type="journal article" date="2011" name="Nature">
        <title>Genome sequence and analysis of the tuber crop potato.</title>
        <authorList>
            <consortium name="The Potato Genome Sequencing Consortium"/>
        </authorList>
    </citation>
    <scope>NUCLEOTIDE SEQUENCE [LARGE SCALE GENOMIC DNA]</scope>
    <source>
        <strain evidence="2">cv. DM1-3 516 R44</strain>
    </source>
</reference>
<dbReference type="PaxDb" id="4113-PGSC0003DMT400065363"/>
<dbReference type="STRING" id="4113.M1CDU4"/>
<evidence type="ECO:0000313" key="1">
    <source>
        <dbReference type="EnsemblPlants" id="PGSC0003DMT400065363"/>
    </source>
</evidence>